<keyword evidence="9 10" id="KW-0472">Membrane</keyword>
<accession>W4IPI7</accession>
<keyword evidence="4" id="KW-0808">Transferase</keyword>
<dbReference type="PANTHER" id="PTHR13205">
    <property type="entry name" value="TRANSMEMBRANE PROTEIN 15-RELATED"/>
    <property type="match status" value="1"/>
</dbReference>
<dbReference type="EC" id="2.7.1.108" evidence="3"/>
<gene>
    <name evidence="11" type="ORF">PFNF135_00099</name>
</gene>
<keyword evidence="6" id="KW-0418">Kinase</keyword>
<evidence type="ECO:0000256" key="7">
    <source>
        <dbReference type="ARBA" id="ARBA00022824"/>
    </source>
</evidence>
<feature type="transmembrane region" description="Helical" evidence="10">
    <location>
        <begin position="403"/>
        <end position="420"/>
    </location>
</feature>
<dbReference type="GO" id="GO:0004168">
    <property type="term" value="F:dolichol kinase activity"/>
    <property type="evidence" value="ECO:0007669"/>
    <property type="project" value="UniProtKB-EC"/>
</dbReference>
<feature type="transmembrane region" description="Helical" evidence="10">
    <location>
        <begin position="916"/>
        <end position="940"/>
    </location>
</feature>
<keyword evidence="7" id="KW-0256">Endoplasmic reticulum</keyword>
<comment type="similarity">
    <text evidence="2">Belongs to the polyprenol kinase family.</text>
</comment>
<dbReference type="OrthoDB" id="377083at2759"/>
<feature type="transmembrane region" description="Helical" evidence="10">
    <location>
        <begin position="875"/>
        <end position="895"/>
    </location>
</feature>
<feature type="transmembrane region" description="Helical" evidence="10">
    <location>
        <begin position="259"/>
        <end position="289"/>
    </location>
</feature>
<feature type="transmembrane region" description="Helical" evidence="10">
    <location>
        <begin position="176"/>
        <end position="194"/>
    </location>
</feature>
<name>W4IPI7_PLAFA</name>
<evidence type="ECO:0000256" key="8">
    <source>
        <dbReference type="ARBA" id="ARBA00022989"/>
    </source>
</evidence>
<feature type="transmembrane region" description="Helical" evidence="10">
    <location>
        <begin position="115"/>
        <end position="139"/>
    </location>
</feature>
<dbReference type="AlphaFoldDB" id="W4IPI7"/>
<evidence type="ECO:0000256" key="3">
    <source>
        <dbReference type="ARBA" id="ARBA00012132"/>
    </source>
</evidence>
<evidence type="ECO:0000256" key="9">
    <source>
        <dbReference type="ARBA" id="ARBA00023136"/>
    </source>
</evidence>
<feature type="transmembrane region" description="Helical" evidence="10">
    <location>
        <begin position="492"/>
        <end position="516"/>
    </location>
</feature>
<dbReference type="InterPro" id="IPR032974">
    <property type="entry name" value="Polypren_kinase"/>
</dbReference>
<evidence type="ECO:0000256" key="5">
    <source>
        <dbReference type="ARBA" id="ARBA00022692"/>
    </source>
</evidence>
<dbReference type="EMBL" id="KI926016">
    <property type="protein sequence ID" value="ETW45581.1"/>
    <property type="molecule type" value="Genomic_DNA"/>
</dbReference>
<evidence type="ECO:0000256" key="6">
    <source>
        <dbReference type="ARBA" id="ARBA00022777"/>
    </source>
</evidence>
<feature type="transmembrane region" description="Helical" evidence="10">
    <location>
        <begin position="773"/>
        <end position="794"/>
    </location>
</feature>
<feature type="transmembrane region" description="Helical" evidence="10">
    <location>
        <begin position="349"/>
        <end position="370"/>
    </location>
</feature>
<feature type="transmembrane region" description="Helical" evidence="10">
    <location>
        <begin position="815"/>
        <end position="841"/>
    </location>
</feature>
<proteinExistence type="inferred from homology"/>
<feature type="transmembrane region" description="Helical" evidence="10">
    <location>
        <begin position="232"/>
        <end position="253"/>
    </location>
</feature>
<reference evidence="11 12" key="2">
    <citation type="submission" date="2013-02" db="EMBL/GenBank/DDBJ databases">
        <title>The Genome Sequence of Plasmodium falciparum NF135/5.C10.</title>
        <authorList>
            <consortium name="The Broad Institute Genome Sequencing Platform"/>
            <consortium name="The Broad Institute Genome Sequencing Center for Infectious Disease"/>
            <person name="Neafsey D."/>
            <person name="Cheeseman I."/>
            <person name="Volkman S."/>
            <person name="Adams J."/>
            <person name="Walker B."/>
            <person name="Young S.K."/>
            <person name="Zeng Q."/>
            <person name="Gargeya S."/>
            <person name="Fitzgerald M."/>
            <person name="Haas B."/>
            <person name="Abouelleil A."/>
            <person name="Alvarado L."/>
            <person name="Arachchi H.M."/>
            <person name="Berlin A.M."/>
            <person name="Chapman S.B."/>
            <person name="Dewar J."/>
            <person name="Goldberg J."/>
            <person name="Griggs A."/>
            <person name="Gujja S."/>
            <person name="Hansen M."/>
            <person name="Howarth C."/>
            <person name="Imamovic A."/>
            <person name="Larimer J."/>
            <person name="McCowan C."/>
            <person name="Murphy C."/>
            <person name="Neiman D."/>
            <person name="Pearson M."/>
            <person name="Priest M."/>
            <person name="Roberts A."/>
            <person name="Saif S."/>
            <person name="Shea T."/>
            <person name="Sisk P."/>
            <person name="Sykes S."/>
            <person name="Wortman J."/>
            <person name="Nusbaum C."/>
            <person name="Birren B."/>
        </authorList>
    </citation>
    <scope>NUCLEOTIDE SEQUENCE [LARGE SCALE GENOMIC DNA]</scope>
    <source>
        <strain evidence="11 12">NF135/5.C10</strain>
    </source>
</reference>
<dbReference type="PANTHER" id="PTHR13205:SF15">
    <property type="entry name" value="DOLICHOL KINASE"/>
    <property type="match status" value="1"/>
</dbReference>
<evidence type="ECO:0000256" key="10">
    <source>
        <dbReference type="SAM" id="Phobius"/>
    </source>
</evidence>
<feature type="transmembrane region" description="Helical" evidence="10">
    <location>
        <begin position="725"/>
        <end position="742"/>
    </location>
</feature>
<evidence type="ECO:0000256" key="1">
    <source>
        <dbReference type="ARBA" id="ARBA00004477"/>
    </source>
</evidence>
<feature type="transmembrane region" description="Helical" evidence="10">
    <location>
        <begin position="200"/>
        <end position="220"/>
    </location>
</feature>
<dbReference type="GO" id="GO:0043048">
    <property type="term" value="P:dolichyl monophosphate biosynthetic process"/>
    <property type="evidence" value="ECO:0007669"/>
    <property type="project" value="TreeGrafter"/>
</dbReference>
<feature type="transmembrane region" description="Helical" evidence="10">
    <location>
        <begin position="151"/>
        <end position="169"/>
    </location>
</feature>
<feature type="transmembrane region" description="Helical" evidence="10">
    <location>
        <begin position="646"/>
        <end position="665"/>
    </location>
</feature>
<keyword evidence="5 10" id="KW-0812">Transmembrane</keyword>
<evidence type="ECO:0000313" key="11">
    <source>
        <dbReference type="EMBL" id="ETW45581.1"/>
    </source>
</evidence>
<feature type="transmembrane region" description="Helical" evidence="10">
    <location>
        <begin position="301"/>
        <end position="318"/>
    </location>
</feature>
<feature type="transmembrane region" description="Helical" evidence="10">
    <location>
        <begin position="528"/>
        <end position="546"/>
    </location>
</feature>
<feature type="transmembrane region" description="Helical" evidence="10">
    <location>
        <begin position="685"/>
        <end position="713"/>
    </location>
</feature>
<evidence type="ECO:0000256" key="2">
    <source>
        <dbReference type="ARBA" id="ARBA00010794"/>
    </source>
</evidence>
<feature type="transmembrane region" description="Helical" evidence="10">
    <location>
        <begin position="450"/>
        <end position="472"/>
    </location>
</feature>
<reference evidence="11 12" key="1">
    <citation type="submission" date="2013-02" db="EMBL/GenBank/DDBJ databases">
        <title>The Genome Annotation of Plasmodium falciparum NF135/5.C10.</title>
        <authorList>
            <consortium name="The Broad Institute Genome Sequencing Platform"/>
            <consortium name="The Broad Institute Genome Sequencing Center for Infectious Disease"/>
            <person name="Neafsey D."/>
            <person name="Hoffman S."/>
            <person name="Volkman S."/>
            <person name="Rosenthal P."/>
            <person name="Walker B."/>
            <person name="Young S.K."/>
            <person name="Zeng Q."/>
            <person name="Gargeya S."/>
            <person name="Fitzgerald M."/>
            <person name="Haas B."/>
            <person name="Abouelleil A."/>
            <person name="Allen A.W."/>
            <person name="Alvarado L."/>
            <person name="Arachchi H.M."/>
            <person name="Berlin A.M."/>
            <person name="Chapman S.B."/>
            <person name="Gainer-Dewar J."/>
            <person name="Goldberg J."/>
            <person name="Griggs A."/>
            <person name="Gujja S."/>
            <person name="Hansen M."/>
            <person name="Howarth C."/>
            <person name="Imamovic A."/>
            <person name="Ireland A."/>
            <person name="Larimer J."/>
            <person name="McCowan C."/>
            <person name="Murphy C."/>
            <person name="Pearson M."/>
            <person name="Poon T.W."/>
            <person name="Priest M."/>
            <person name="Roberts A."/>
            <person name="Saif S."/>
            <person name="Shea T."/>
            <person name="Sisk P."/>
            <person name="Sykes S."/>
            <person name="Wortman J."/>
            <person name="Nusbaum C."/>
            <person name="Birren B."/>
        </authorList>
    </citation>
    <scope>NUCLEOTIDE SEQUENCE [LARGE SCALE GENOMIC DNA]</scope>
    <source>
        <strain evidence="11 12">NF135/5.C10</strain>
    </source>
</reference>
<dbReference type="GO" id="GO:0005789">
    <property type="term" value="C:endoplasmic reticulum membrane"/>
    <property type="evidence" value="ECO:0007669"/>
    <property type="project" value="UniProtKB-SubCell"/>
</dbReference>
<keyword evidence="8 10" id="KW-1133">Transmembrane helix</keyword>
<comment type="subcellular location">
    <subcellularLocation>
        <location evidence="1">Endoplasmic reticulum membrane</location>
        <topology evidence="1">Multi-pass membrane protein</topology>
    </subcellularLocation>
</comment>
<organism evidence="11 12">
    <name type="scientific">Plasmodium falciparum NF135/5.C10</name>
    <dbReference type="NCBI Taxonomy" id="1036726"/>
    <lineage>
        <taxon>Eukaryota</taxon>
        <taxon>Sar</taxon>
        <taxon>Alveolata</taxon>
        <taxon>Apicomplexa</taxon>
        <taxon>Aconoidasida</taxon>
        <taxon>Haemosporida</taxon>
        <taxon>Plasmodiidae</taxon>
        <taxon>Plasmodium</taxon>
        <taxon>Plasmodium (Laverania)</taxon>
    </lineage>
</organism>
<dbReference type="Proteomes" id="UP000019114">
    <property type="component" value="Unassembled WGS sequence"/>
</dbReference>
<protein>
    <recommendedName>
        <fullName evidence="3">dolichol kinase</fullName>
        <ecNumber evidence="3">2.7.1.108</ecNumber>
    </recommendedName>
</protein>
<evidence type="ECO:0000313" key="12">
    <source>
        <dbReference type="Proteomes" id="UP000019114"/>
    </source>
</evidence>
<sequence>MINILVILIITITQVKKKIFLCSCFTYIWILLTVLCNILIVSYMYHEKNKKKTKKEKNIEKEEKKYKNKNIYTILHPFIKIGKYYENEKETIMFDKNKRNFFSLYQNNKISIVKLFGYIYINNIIPYLFVPFFSTILIHNYDILEYDVSKLSVVFINIFSLSSVLLRYIKIHFLRYIICMLFFFLFAINLFHISEKVVHIFFLSFVLNFAFYHILFISVFQFTNKVFSFLEGLTVCIICSVLLNCSFYCLYFRNLHKQIIPHVLMIFISKLFLSLFIYGGICCFCCLSNDIEKKEKKEKKYIYIIFISSILFFLYNLYNLFSYQYDSINKDAINTLYVLINILISKKNYLLIFAWIIITISYLIYINSLIKKKKKLPYVRKHYHFLLFTNVYLAFITNKVDVLIIFLSFCFFLFIFVELIRKICEHFLPSCKVIKRFISRFIDERDNKGLVVTHIYLLTGVYIPILIDIIFNKSNYINRKNQSIYNFSKANFTLYTSALNTICIGDSMAAIGGMLYPWPKIKNTNNKSCAGSLFFFISTFISLLVFNYPFEVIYNIFVPSDITLLEYKYSKNNEKKKINSLKKFFIYLSFFTFGNNCNKLDSEDVIHILSNVYSDNKICDDDKLNSFNILDILNTRQKDIDKQVKCKMYSFLGSLLFPMFCLSQFKYYDSKTKIIIFPFTTILGLYLGSFCGNILTGSLFIYGGICCFCCLSNDIEKKEKKEKKYIYIIFISSILFFLYNLYNLFSYQYDSINKDAINTLYVLINILISKKNYLLIFAWIIITISYLIYINSLIKKKKKLPYVRKHYHFLLFTNVYLAFITNKVDVLIIFLSFCFFLFIFVELIRKICEHFLPSCKVIKRFISRFIDERDNKGLVVTHIYLLTGVYIPILIDIIFNKSNYINRKNQSIYNFSKANFTLYTSALNTICIGDSMAAIGGMLYPWPKIKNTNNKSCAGIMIT</sequence>
<feature type="transmembrane region" description="Helical" evidence="10">
    <location>
        <begin position="27"/>
        <end position="45"/>
    </location>
</feature>
<evidence type="ECO:0000256" key="4">
    <source>
        <dbReference type="ARBA" id="ARBA00022679"/>
    </source>
</evidence>